<dbReference type="AlphaFoldDB" id="D7FXT8"/>
<proteinExistence type="predicted"/>
<feature type="region of interest" description="Disordered" evidence="1">
    <location>
        <begin position="120"/>
        <end position="187"/>
    </location>
</feature>
<name>D7FXT8_ECTSI</name>
<accession>D7FXT8</accession>
<protein>
    <submittedName>
        <fullName evidence="2">Uncharacterized protein</fullName>
    </submittedName>
</protein>
<reference evidence="2 3" key="1">
    <citation type="journal article" date="2010" name="Nature">
        <title>The Ectocarpus genome and the independent evolution of multicellularity in brown algae.</title>
        <authorList>
            <person name="Cock J.M."/>
            <person name="Sterck L."/>
            <person name="Rouze P."/>
            <person name="Scornet D."/>
            <person name="Allen A.E."/>
            <person name="Amoutzias G."/>
            <person name="Anthouard V."/>
            <person name="Artiguenave F."/>
            <person name="Aury J.M."/>
            <person name="Badger J.H."/>
            <person name="Beszteri B."/>
            <person name="Billiau K."/>
            <person name="Bonnet E."/>
            <person name="Bothwell J.H."/>
            <person name="Bowler C."/>
            <person name="Boyen C."/>
            <person name="Brownlee C."/>
            <person name="Carrano C.J."/>
            <person name="Charrier B."/>
            <person name="Cho G.Y."/>
            <person name="Coelho S.M."/>
            <person name="Collen J."/>
            <person name="Corre E."/>
            <person name="Da Silva C."/>
            <person name="Delage L."/>
            <person name="Delaroque N."/>
            <person name="Dittami S.M."/>
            <person name="Doulbeau S."/>
            <person name="Elias M."/>
            <person name="Farnham G."/>
            <person name="Gachon C.M."/>
            <person name="Gschloessl B."/>
            <person name="Heesch S."/>
            <person name="Jabbari K."/>
            <person name="Jubin C."/>
            <person name="Kawai H."/>
            <person name="Kimura K."/>
            <person name="Kloareg B."/>
            <person name="Kupper F.C."/>
            <person name="Lang D."/>
            <person name="Le Bail A."/>
            <person name="Leblanc C."/>
            <person name="Lerouge P."/>
            <person name="Lohr M."/>
            <person name="Lopez P.J."/>
            <person name="Martens C."/>
            <person name="Maumus F."/>
            <person name="Michel G."/>
            <person name="Miranda-Saavedra D."/>
            <person name="Morales J."/>
            <person name="Moreau H."/>
            <person name="Motomura T."/>
            <person name="Nagasato C."/>
            <person name="Napoli C.A."/>
            <person name="Nelson D.R."/>
            <person name="Nyvall-Collen P."/>
            <person name="Peters A.F."/>
            <person name="Pommier C."/>
            <person name="Potin P."/>
            <person name="Poulain J."/>
            <person name="Quesneville H."/>
            <person name="Read B."/>
            <person name="Rensing S.A."/>
            <person name="Ritter A."/>
            <person name="Rousvoal S."/>
            <person name="Samanta M."/>
            <person name="Samson G."/>
            <person name="Schroeder D.C."/>
            <person name="Segurens B."/>
            <person name="Strittmatter M."/>
            <person name="Tonon T."/>
            <person name="Tregear J.W."/>
            <person name="Valentin K."/>
            <person name="von Dassow P."/>
            <person name="Yamagishi T."/>
            <person name="Van de Peer Y."/>
            <person name="Wincker P."/>
        </authorList>
    </citation>
    <scope>NUCLEOTIDE SEQUENCE [LARGE SCALE GENOMIC DNA]</scope>
    <source>
        <strain evidence="3">Ec32 / CCAP1310/4</strain>
    </source>
</reference>
<evidence type="ECO:0000313" key="2">
    <source>
        <dbReference type="EMBL" id="CBJ32351.1"/>
    </source>
</evidence>
<feature type="compositionally biased region" description="Basic and acidic residues" evidence="1">
    <location>
        <begin position="126"/>
        <end position="136"/>
    </location>
</feature>
<keyword evidence="3" id="KW-1185">Reference proteome</keyword>
<gene>
    <name evidence="2" type="ORF">Esi_0332_0008</name>
</gene>
<dbReference type="Proteomes" id="UP000002630">
    <property type="component" value="Unassembled WGS sequence"/>
</dbReference>
<evidence type="ECO:0000313" key="3">
    <source>
        <dbReference type="Proteomes" id="UP000002630"/>
    </source>
</evidence>
<dbReference type="InParanoid" id="D7FXT8"/>
<sequence length="187" mass="19808">MNTSACVMAEMENEEERNGRGGDSCGDGVEHHTRAPQQTQPVRKAPPGGAGGGAGATAVAGAVVGLTAEALARPAVVLDRSGRVILVEKHLLAFDEVWPADLPALRPLQLNLRRSCGAGRANGDVGHSDNNARKGEGQSGGGRFGGPVFLMPMHRKGKGVQGREDELFAEPPRLRRDEEETTMNRNR</sequence>
<dbReference type="EMBL" id="FN649760">
    <property type="protein sequence ID" value="CBJ32351.1"/>
    <property type="molecule type" value="Genomic_DNA"/>
</dbReference>
<feature type="region of interest" description="Disordered" evidence="1">
    <location>
        <begin position="1"/>
        <end position="56"/>
    </location>
</feature>
<evidence type="ECO:0000256" key="1">
    <source>
        <dbReference type="SAM" id="MobiDB-lite"/>
    </source>
</evidence>
<organism evidence="2 3">
    <name type="scientific">Ectocarpus siliculosus</name>
    <name type="common">Brown alga</name>
    <name type="synonym">Conferva siliculosa</name>
    <dbReference type="NCBI Taxonomy" id="2880"/>
    <lineage>
        <taxon>Eukaryota</taxon>
        <taxon>Sar</taxon>
        <taxon>Stramenopiles</taxon>
        <taxon>Ochrophyta</taxon>
        <taxon>PX clade</taxon>
        <taxon>Phaeophyceae</taxon>
        <taxon>Ectocarpales</taxon>
        <taxon>Ectocarpaceae</taxon>
        <taxon>Ectocarpus</taxon>
    </lineage>
</organism>
<feature type="compositionally biased region" description="Basic and acidic residues" evidence="1">
    <location>
        <begin position="161"/>
        <end position="178"/>
    </location>
</feature>